<dbReference type="InterPro" id="IPR013083">
    <property type="entry name" value="Znf_RING/FYVE/PHD"/>
</dbReference>
<keyword evidence="7" id="KW-0479">Metal-binding</keyword>
<comment type="catalytic activity">
    <reaction evidence="1">
        <text>S-ubiquitinyl-[E2 ubiquitin-conjugating enzyme]-L-cysteine + [acceptor protein]-L-lysine = [E2 ubiquitin-conjugating enzyme]-L-cysteine + N(6)-ubiquitinyl-[acceptor protein]-L-lysine.</text>
        <dbReference type="EC" id="2.3.2.27"/>
    </reaction>
</comment>
<evidence type="ECO:0000256" key="9">
    <source>
        <dbReference type="ARBA" id="ARBA00022786"/>
    </source>
</evidence>
<dbReference type="Pfam" id="PF13639">
    <property type="entry name" value="zf-RING_2"/>
    <property type="match status" value="1"/>
</dbReference>
<comment type="similarity">
    <text evidence="13">Belongs to the RING-type zinc finger family. ATL subfamily.</text>
</comment>
<evidence type="ECO:0000256" key="13">
    <source>
        <dbReference type="ARBA" id="ARBA00024209"/>
    </source>
</evidence>
<organism evidence="17 18">
    <name type="scientific">Hevea brasiliensis</name>
    <name type="common">Para rubber tree</name>
    <name type="synonym">Siphonia brasiliensis</name>
    <dbReference type="NCBI Taxonomy" id="3981"/>
    <lineage>
        <taxon>Eukaryota</taxon>
        <taxon>Viridiplantae</taxon>
        <taxon>Streptophyta</taxon>
        <taxon>Embryophyta</taxon>
        <taxon>Tracheophyta</taxon>
        <taxon>Spermatophyta</taxon>
        <taxon>Magnoliopsida</taxon>
        <taxon>eudicotyledons</taxon>
        <taxon>Gunneridae</taxon>
        <taxon>Pentapetalae</taxon>
        <taxon>rosids</taxon>
        <taxon>fabids</taxon>
        <taxon>Malpighiales</taxon>
        <taxon>Euphorbiaceae</taxon>
        <taxon>Crotonoideae</taxon>
        <taxon>Micrandreae</taxon>
        <taxon>Hevea</taxon>
    </lineage>
</organism>
<reference evidence="17" key="1">
    <citation type="journal article" date="2023" name="Plant Biotechnol. J.">
        <title>Chromosome-level wild Hevea brasiliensis genome provides new tools for genomic-assisted breeding and valuable loci to elevate rubber yield.</title>
        <authorList>
            <person name="Cheng H."/>
            <person name="Song X."/>
            <person name="Hu Y."/>
            <person name="Wu T."/>
            <person name="Yang Q."/>
            <person name="An Z."/>
            <person name="Feng S."/>
            <person name="Deng Z."/>
            <person name="Wu W."/>
            <person name="Zeng X."/>
            <person name="Tu M."/>
            <person name="Wang X."/>
            <person name="Huang H."/>
        </authorList>
    </citation>
    <scope>NUCLEOTIDE SEQUENCE</scope>
    <source>
        <strain evidence="17">MT/VB/25A 57/8</strain>
    </source>
</reference>
<feature type="transmembrane region" description="Helical" evidence="15">
    <location>
        <begin position="26"/>
        <end position="47"/>
    </location>
</feature>
<proteinExistence type="inferred from homology"/>
<evidence type="ECO:0000256" key="2">
    <source>
        <dbReference type="ARBA" id="ARBA00004167"/>
    </source>
</evidence>
<sequence length="159" mass="17830">MSTQPQKFQWESSGLNDKNFTINSSLILYIIIVIASGFLLVVFFFTLEWICHRFLHRHLPSNTLSTSTSHQPRGLHPTVIQALPTMFYDSSTSPGPSANSECSICLAMYENGDKLKVLPQCHHFFHGECVDRWLHSWTACPLCRATLLDSSTAAAPTSE</sequence>
<keyword evidence="9" id="KW-0833">Ubl conjugation pathway</keyword>
<evidence type="ECO:0000256" key="11">
    <source>
        <dbReference type="ARBA" id="ARBA00022989"/>
    </source>
</evidence>
<dbReference type="SMART" id="SM00184">
    <property type="entry name" value="RING"/>
    <property type="match status" value="1"/>
</dbReference>
<evidence type="ECO:0000259" key="16">
    <source>
        <dbReference type="PROSITE" id="PS50089"/>
    </source>
</evidence>
<evidence type="ECO:0000256" key="14">
    <source>
        <dbReference type="PROSITE-ProRule" id="PRU00175"/>
    </source>
</evidence>
<evidence type="ECO:0000256" key="3">
    <source>
        <dbReference type="ARBA" id="ARBA00004906"/>
    </source>
</evidence>
<dbReference type="InterPro" id="IPR044600">
    <property type="entry name" value="ATL1/ATL16-like"/>
</dbReference>
<evidence type="ECO:0000313" key="18">
    <source>
        <dbReference type="Proteomes" id="UP001174677"/>
    </source>
</evidence>
<evidence type="ECO:0000256" key="8">
    <source>
        <dbReference type="ARBA" id="ARBA00022771"/>
    </source>
</evidence>
<comment type="subcellular location">
    <subcellularLocation>
        <location evidence="2">Membrane</location>
        <topology evidence="2">Single-pass membrane protein</topology>
    </subcellularLocation>
</comment>
<comment type="caution">
    <text evidence="17">The sequence shown here is derived from an EMBL/GenBank/DDBJ whole genome shotgun (WGS) entry which is preliminary data.</text>
</comment>
<keyword evidence="10" id="KW-0862">Zinc</keyword>
<evidence type="ECO:0000256" key="10">
    <source>
        <dbReference type="ARBA" id="ARBA00022833"/>
    </source>
</evidence>
<dbReference type="Gene3D" id="3.30.40.10">
    <property type="entry name" value="Zinc/RING finger domain, C3HC4 (zinc finger)"/>
    <property type="match status" value="1"/>
</dbReference>
<keyword evidence="18" id="KW-1185">Reference proteome</keyword>
<accession>A0ABQ9LZV7</accession>
<keyword evidence="8 14" id="KW-0863">Zinc-finger</keyword>
<dbReference type="PROSITE" id="PS50089">
    <property type="entry name" value="ZF_RING_2"/>
    <property type="match status" value="1"/>
</dbReference>
<dbReference type="SUPFAM" id="SSF57850">
    <property type="entry name" value="RING/U-box"/>
    <property type="match status" value="1"/>
</dbReference>
<evidence type="ECO:0000256" key="12">
    <source>
        <dbReference type="ARBA" id="ARBA00023136"/>
    </source>
</evidence>
<dbReference type="EC" id="2.3.2.27" evidence="4"/>
<keyword evidence="6 15" id="KW-0812">Transmembrane</keyword>
<gene>
    <name evidence="17" type="ORF">P3X46_016654</name>
</gene>
<evidence type="ECO:0000256" key="15">
    <source>
        <dbReference type="SAM" id="Phobius"/>
    </source>
</evidence>
<keyword evidence="5" id="KW-0808">Transferase</keyword>
<dbReference type="PANTHER" id="PTHR46913">
    <property type="entry name" value="RING-H2 FINGER PROTEIN ATL16"/>
    <property type="match status" value="1"/>
</dbReference>
<evidence type="ECO:0000313" key="17">
    <source>
        <dbReference type="EMBL" id="KAJ9173531.1"/>
    </source>
</evidence>
<protein>
    <recommendedName>
        <fullName evidence="4">RING-type E3 ubiquitin transferase</fullName>
        <ecNumber evidence="4">2.3.2.27</ecNumber>
    </recommendedName>
</protein>
<evidence type="ECO:0000256" key="4">
    <source>
        <dbReference type="ARBA" id="ARBA00012483"/>
    </source>
</evidence>
<keyword evidence="11 15" id="KW-1133">Transmembrane helix</keyword>
<evidence type="ECO:0000256" key="6">
    <source>
        <dbReference type="ARBA" id="ARBA00022692"/>
    </source>
</evidence>
<dbReference type="Proteomes" id="UP001174677">
    <property type="component" value="Chromosome 9"/>
</dbReference>
<dbReference type="InterPro" id="IPR001841">
    <property type="entry name" value="Znf_RING"/>
</dbReference>
<keyword evidence="12 15" id="KW-0472">Membrane</keyword>
<feature type="domain" description="RING-type" evidence="16">
    <location>
        <begin position="102"/>
        <end position="144"/>
    </location>
</feature>
<dbReference type="PANTHER" id="PTHR46913:SF1">
    <property type="entry name" value="RING-H2 FINGER PROTEIN ATL16"/>
    <property type="match status" value="1"/>
</dbReference>
<evidence type="ECO:0000256" key="1">
    <source>
        <dbReference type="ARBA" id="ARBA00000900"/>
    </source>
</evidence>
<dbReference type="EMBL" id="JARPOI010000009">
    <property type="protein sequence ID" value="KAJ9173531.1"/>
    <property type="molecule type" value="Genomic_DNA"/>
</dbReference>
<evidence type="ECO:0000256" key="7">
    <source>
        <dbReference type="ARBA" id="ARBA00022723"/>
    </source>
</evidence>
<evidence type="ECO:0000256" key="5">
    <source>
        <dbReference type="ARBA" id="ARBA00022679"/>
    </source>
</evidence>
<name>A0ABQ9LZV7_HEVBR</name>
<comment type="pathway">
    <text evidence="3">Protein modification; protein ubiquitination.</text>
</comment>